<gene>
    <name evidence="20" type="primary">SLD</name>
    <name evidence="20" type="ORF">DEBR0S5_04918G</name>
</gene>
<evidence type="ECO:0000256" key="8">
    <source>
        <dbReference type="ARBA" id="ARBA00022617"/>
    </source>
</evidence>
<keyword evidence="16 18" id="KW-0472">Membrane</keyword>
<dbReference type="GO" id="GO:0016717">
    <property type="term" value="F:oxidoreductase activity, acting on paired donors, with oxidation of a pair of donors resulting in the reduction of molecular oxygen to two molecules of water"/>
    <property type="evidence" value="ECO:0007669"/>
    <property type="project" value="TreeGrafter"/>
</dbReference>
<evidence type="ECO:0000256" key="9">
    <source>
        <dbReference type="ARBA" id="ARBA00022692"/>
    </source>
</evidence>
<dbReference type="GO" id="GO:0016020">
    <property type="term" value="C:membrane"/>
    <property type="evidence" value="ECO:0007669"/>
    <property type="project" value="UniProtKB-SubCell"/>
</dbReference>
<organism evidence="20 21">
    <name type="scientific">Dekkera bruxellensis</name>
    <name type="common">Brettanomyces custersii</name>
    <dbReference type="NCBI Taxonomy" id="5007"/>
    <lineage>
        <taxon>Eukaryota</taxon>
        <taxon>Fungi</taxon>
        <taxon>Dikarya</taxon>
        <taxon>Ascomycota</taxon>
        <taxon>Saccharomycotina</taxon>
        <taxon>Pichiomycetes</taxon>
        <taxon>Pichiales</taxon>
        <taxon>Pichiaceae</taxon>
        <taxon>Brettanomyces</taxon>
    </lineage>
</organism>
<keyword evidence="8" id="KW-0349">Heme</keyword>
<dbReference type="EMBL" id="CABFWN010000005">
    <property type="protein sequence ID" value="VUG19520.1"/>
    <property type="molecule type" value="Genomic_DNA"/>
</dbReference>
<keyword evidence="21" id="KW-1185">Reference proteome</keyword>
<evidence type="ECO:0000256" key="2">
    <source>
        <dbReference type="ARBA" id="ARBA00004141"/>
    </source>
</evidence>
<evidence type="ECO:0000259" key="19">
    <source>
        <dbReference type="PROSITE" id="PS50255"/>
    </source>
</evidence>
<comment type="catalytic activity">
    <reaction evidence="17">
        <text>an N-acylsphing-4-enine + 2 Fe(II)-[cytochrome b5] + O2 + 2 H(+) = a (4E,8E)-4-sphinga-4,8-dienine ceramide + 2 Fe(III)-[cytochrome b5] + 2 H2O</text>
        <dbReference type="Rhea" id="RHEA:46280"/>
        <dbReference type="Rhea" id="RHEA-COMP:10438"/>
        <dbReference type="Rhea" id="RHEA-COMP:10439"/>
        <dbReference type="ChEBI" id="CHEBI:15377"/>
        <dbReference type="ChEBI" id="CHEBI:15378"/>
        <dbReference type="ChEBI" id="CHEBI:15379"/>
        <dbReference type="ChEBI" id="CHEBI:29033"/>
        <dbReference type="ChEBI" id="CHEBI:29034"/>
        <dbReference type="ChEBI" id="CHEBI:52639"/>
        <dbReference type="ChEBI" id="CHEBI:85953"/>
        <dbReference type="EC" id="1.14.19.18"/>
    </reaction>
</comment>
<comment type="subcellular location">
    <subcellularLocation>
        <location evidence="2">Membrane</location>
        <topology evidence="2">Multi-pass membrane protein</topology>
    </subcellularLocation>
</comment>
<evidence type="ECO:0000256" key="17">
    <source>
        <dbReference type="ARBA" id="ARBA00047420"/>
    </source>
</evidence>
<dbReference type="EC" id="1.14.19.18" evidence="6"/>
<evidence type="ECO:0000256" key="5">
    <source>
        <dbReference type="ARBA" id="ARBA00009295"/>
    </source>
</evidence>
<keyword evidence="14" id="KW-0408">Iron</keyword>
<evidence type="ECO:0000256" key="4">
    <source>
        <dbReference type="ARBA" id="ARBA00004991"/>
    </source>
</evidence>
<name>A0A7D9H1V9_DEKBR</name>
<dbReference type="Pfam" id="PF00173">
    <property type="entry name" value="Cyt-b5"/>
    <property type="match status" value="1"/>
</dbReference>
<dbReference type="SUPFAM" id="SSF55856">
    <property type="entry name" value="Cytochrome b5-like heme/steroid binding domain"/>
    <property type="match status" value="1"/>
</dbReference>
<comment type="pathway">
    <text evidence="3">Lipid metabolism; sphingolipid metabolism.</text>
</comment>
<evidence type="ECO:0000256" key="13">
    <source>
        <dbReference type="ARBA" id="ARBA00023002"/>
    </source>
</evidence>
<evidence type="ECO:0000256" key="6">
    <source>
        <dbReference type="ARBA" id="ARBA00012019"/>
    </source>
</evidence>
<keyword evidence="10" id="KW-0479">Metal-binding</keyword>
<dbReference type="SMART" id="SM01117">
    <property type="entry name" value="Cyt-b5"/>
    <property type="match status" value="1"/>
</dbReference>
<dbReference type="PANTHER" id="PTHR19353">
    <property type="entry name" value="FATTY ACID DESATURASE 2"/>
    <property type="match status" value="1"/>
</dbReference>
<keyword evidence="11" id="KW-0746">Sphingolipid metabolism</keyword>
<dbReference type="Gene3D" id="3.10.120.10">
    <property type="entry name" value="Cytochrome b5-like heme/steroid binding domain"/>
    <property type="match status" value="1"/>
</dbReference>
<comment type="similarity">
    <text evidence="5">Belongs to the fatty acid desaturase type 1 family.</text>
</comment>
<evidence type="ECO:0000256" key="18">
    <source>
        <dbReference type="SAM" id="Phobius"/>
    </source>
</evidence>
<dbReference type="GO" id="GO:0046872">
    <property type="term" value="F:metal ion binding"/>
    <property type="evidence" value="ECO:0007669"/>
    <property type="project" value="UniProtKB-KW"/>
</dbReference>
<sequence length="597" mass="69391">MGYNAEISQVITGPGVNASSAQASTVEMMNLENSNRSGGDKKNSMTLRVFSVKSIKELIAQGHAIVIYGKYVLKLDKWIERHPGGDKAIYHMIGRDAYDEMNSYHSPETIKHFKMFSIGVIDHRWINLLPPIQGGVYEGSDKTFEERSKQGKLMSGEMSVRINPKMPQGVIPQKGMNDLYKIVEPTPSNPIRDPEVVVDNFDNKMVKKDLENLPPLDYETQWFISMKYNELHDKLVKVGLFECPYIEYFKQFCINLSLFMWFLICFKTNHYFFSAVFLGFFWQQLVFIAHDAGHLAITHNYQIDNIIGTIIADWIGGLSLGWWKRNHNVHHLITNDPVHDPDIQHLPFFCVSTRLFGNLFSTYYERFLWFDRIAQKLIPLQSYLYYPILAFGRFNLYRLSLEYLLKGQGPRKGKGAWFRWFELAGLGFFCWWFFYIVCGALPTKMDRFQFIMVSHIATMVVHVQITLSHFAMSTSDLGTSETFAARQLRTSMDVSCPEWFDFFHGGLQYQAIHHMYPRMPRHNLRKAQKYVLEFCRDTGLKYSIYGFVNGNEKVLSKMDSVGRQVGIFRDCLKSMKMEDMNGKNMYEKKIAEIIKDD</sequence>
<dbReference type="Pfam" id="PF00487">
    <property type="entry name" value="FA_desaturase"/>
    <property type="match status" value="1"/>
</dbReference>
<dbReference type="PANTHER" id="PTHR19353:SF30">
    <property type="entry name" value="DELTA 8-(E)-SPHINGOLIPID DESATURASE"/>
    <property type="match status" value="1"/>
</dbReference>
<dbReference type="InterPro" id="IPR036400">
    <property type="entry name" value="Cyt_B5-like_heme/steroid_sf"/>
</dbReference>
<evidence type="ECO:0000256" key="12">
    <source>
        <dbReference type="ARBA" id="ARBA00022989"/>
    </source>
</evidence>
<accession>A0A7D9H1V9</accession>
<dbReference type="GO" id="GO:0006665">
    <property type="term" value="P:sphingolipid metabolic process"/>
    <property type="evidence" value="ECO:0007669"/>
    <property type="project" value="UniProtKB-UniPathway"/>
</dbReference>
<evidence type="ECO:0000256" key="1">
    <source>
        <dbReference type="ARBA" id="ARBA00002593"/>
    </source>
</evidence>
<evidence type="ECO:0000313" key="20">
    <source>
        <dbReference type="EMBL" id="VUG19520.1"/>
    </source>
</evidence>
<dbReference type="Proteomes" id="UP000478008">
    <property type="component" value="Unassembled WGS sequence"/>
</dbReference>
<reference evidence="20 21" key="1">
    <citation type="submission" date="2019-07" db="EMBL/GenBank/DDBJ databases">
        <authorList>
            <person name="Friedrich A."/>
            <person name="Schacherer J."/>
        </authorList>
    </citation>
    <scope>NUCLEOTIDE SEQUENCE [LARGE SCALE GENOMIC DNA]</scope>
</reference>
<feature type="transmembrane region" description="Helical" evidence="18">
    <location>
        <begin position="417"/>
        <end position="438"/>
    </location>
</feature>
<evidence type="ECO:0000256" key="7">
    <source>
        <dbReference type="ARBA" id="ARBA00016939"/>
    </source>
</evidence>
<comment type="function">
    <text evidence="1">Delta(8)-fatty-acid desaturase which introduces a double bond at the 8-position in the long-chain base (LCB) of ceramides. Required for the formation of the di-unsaturated sphingoid base (E,E)-sphinga-4,8-dienine during glucosylceramide (GluCer) biosynthesis.</text>
</comment>
<dbReference type="InterPro" id="IPR012171">
    <property type="entry name" value="Fatty_acid_desaturase"/>
</dbReference>
<keyword evidence="12 18" id="KW-1133">Transmembrane helix</keyword>
<keyword evidence="13" id="KW-0560">Oxidoreductase</keyword>
<protein>
    <recommendedName>
        <fullName evidence="7">Delta 8-(E)-sphingolipid desaturase</fullName>
        <ecNumber evidence="6">1.14.19.18</ecNumber>
    </recommendedName>
</protein>
<dbReference type="PIRSF" id="PIRSF015921">
    <property type="entry name" value="FA_sphinglp_des"/>
    <property type="match status" value="1"/>
</dbReference>
<dbReference type="InterPro" id="IPR005804">
    <property type="entry name" value="FA_desaturase_dom"/>
</dbReference>
<evidence type="ECO:0000256" key="10">
    <source>
        <dbReference type="ARBA" id="ARBA00022723"/>
    </source>
</evidence>
<keyword evidence="9 18" id="KW-0812">Transmembrane</keyword>
<evidence type="ECO:0000256" key="16">
    <source>
        <dbReference type="ARBA" id="ARBA00023136"/>
    </source>
</evidence>
<evidence type="ECO:0000256" key="14">
    <source>
        <dbReference type="ARBA" id="ARBA00023004"/>
    </source>
</evidence>
<proteinExistence type="inferred from homology"/>
<dbReference type="AlphaFoldDB" id="A0A7D9H1V9"/>
<evidence type="ECO:0000256" key="3">
    <source>
        <dbReference type="ARBA" id="ARBA00004760"/>
    </source>
</evidence>
<evidence type="ECO:0000256" key="15">
    <source>
        <dbReference type="ARBA" id="ARBA00023098"/>
    </source>
</evidence>
<keyword evidence="15" id="KW-0443">Lipid metabolism</keyword>
<dbReference type="PROSITE" id="PS50255">
    <property type="entry name" value="CYTOCHROME_B5_2"/>
    <property type="match status" value="1"/>
</dbReference>
<evidence type="ECO:0000256" key="11">
    <source>
        <dbReference type="ARBA" id="ARBA00022919"/>
    </source>
</evidence>
<dbReference type="CDD" id="cd03506">
    <property type="entry name" value="Delta6-FADS-like"/>
    <property type="match status" value="1"/>
</dbReference>
<dbReference type="InterPro" id="IPR001199">
    <property type="entry name" value="Cyt_B5-like_heme/steroid-bd"/>
</dbReference>
<dbReference type="UniPathway" id="UPA00222"/>
<comment type="pathway">
    <text evidence="4">Sphingolipid metabolism.</text>
</comment>
<feature type="domain" description="Cytochrome b5 heme-binding" evidence="19">
    <location>
        <begin position="65"/>
        <end position="122"/>
    </location>
</feature>
<feature type="transmembrane region" description="Helical" evidence="18">
    <location>
        <begin position="258"/>
        <end position="282"/>
    </location>
</feature>
<feature type="transmembrane region" description="Helical" evidence="18">
    <location>
        <begin position="303"/>
        <end position="323"/>
    </location>
</feature>
<evidence type="ECO:0000313" key="21">
    <source>
        <dbReference type="Proteomes" id="UP000478008"/>
    </source>
</evidence>